<dbReference type="InterPro" id="IPR036291">
    <property type="entry name" value="NAD(P)-bd_dom_sf"/>
</dbReference>
<evidence type="ECO:0000259" key="2">
    <source>
        <dbReference type="Pfam" id="PF01370"/>
    </source>
</evidence>
<comment type="caution">
    <text evidence="4">The sequence shown here is derived from an EMBL/GenBank/DDBJ whole genome shotgun (WGS) entry which is preliminary data.</text>
</comment>
<feature type="domain" description="NAD-dependent epimerase/dehydratase" evidence="2">
    <location>
        <begin position="5"/>
        <end position="228"/>
    </location>
</feature>
<reference evidence="4 5" key="1">
    <citation type="submission" date="2019-05" db="EMBL/GenBank/DDBJ databases">
        <title>Draft Whole-Genome sequence of the green sulfur bacterium Chlorobaculum thiosulfatiphilum DSM 249.</title>
        <authorList>
            <person name="Meyer T.E."/>
            <person name="Kyndt J.A."/>
        </authorList>
    </citation>
    <scope>NUCLEOTIDE SEQUENCE [LARGE SCALE GENOMIC DNA]</scope>
    <source>
        <strain evidence="4 5">DSM 249</strain>
    </source>
</reference>
<dbReference type="InterPro" id="IPR013549">
    <property type="entry name" value="DUF1731"/>
</dbReference>
<dbReference type="EMBL" id="VDCH01000005">
    <property type="protein sequence ID" value="TNJ39477.1"/>
    <property type="molecule type" value="Genomic_DNA"/>
</dbReference>
<keyword evidence="5" id="KW-1185">Reference proteome</keyword>
<name>A0A5C4S8I5_CHLTI</name>
<dbReference type="PANTHER" id="PTHR11092:SF0">
    <property type="entry name" value="EPIMERASE FAMILY PROTEIN SDR39U1"/>
    <property type="match status" value="1"/>
</dbReference>
<dbReference type="Pfam" id="PF08338">
    <property type="entry name" value="DUF1731"/>
    <property type="match status" value="1"/>
</dbReference>
<organism evidence="4 5">
    <name type="scientific">Chlorobaculum thiosulfatiphilum</name>
    <name type="common">Chlorobium limicola f.sp. thiosulfatophilum</name>
    <dbReference type="NCBI Taxonomy" id="115852"/>
    <lineage>
        <taxon>Bacteria</taxon>
        <taxon>Pseudomonadati</taxon>
        <taxon>Chlorobiota</taxon>
        <taxon>Chlorobiia</taxon>
        <taxon>Chlorobiales</taxon>
        <taxon>Chlorobiaceae</taxon>
        <taxon>Chlorobaculum</taxon>
    </lineage>
</organism>
<dbReference type="PANTHER" id="PTHR11092">
    <property type="entry name" value="SUGAR NUCLEOTIDE EPIMERASE RELATED"/>
    <property type="match status" value="1"/>
</dbReference>
<dbReference type="Proteomes" id="UP000308271">
    <property type="component" value="Unassembled WGS sequence"/>
</dbReference>
<accession>A0A5C4S8I5</accession>
<proteinExistence type="inferred from homology"/>
<evidence type="ECO:0000313" key="4">
    <source>
        <dbReference type="EMBL" id="TNJ39477.1"/>
    </source>
</evidence>
<dbReference type="OrthoDB" id="9801773at2"/>
<dbReference type="CDD" id="cd05242">
    <property type="entry name" value="SDR_a8"/>
    <property type="match status" value="1"/>
</dbReference>
<gene>
    <name evidence="4" type="ORF">FGF66_03695</name>
</gene>
<dbReference type="InterPro" id="IPR010099">
    <property type="entry name" value="SDR39U1"/>
</dbReference>
<comment type="similarity">
    <text evidence="1">Belongs to the NAD(P)-dependent epimerase/dehydratase family. SDR39U1 subfamily.</text>
</comment>
<dbReference type="RefSeq" id="WP_139456358.1">
    <property type="nucleotide sequence ID" value="NZ_VDCH01000005.1"/>
</dbReference>
<dbReference type="InterPro" id="IPR001509">
    <property type="entry name" value="Epimerase_deHydtase"/>
</dbReference>
<dbReference type="Pfam" id="PF01370">
    <property type="entry name" value="Epimerase"/>
    <property type="match status" value="1"/>
</dbReference>
<dbReference type="SUPFAM" id="SSF51735">
    <property type="entry name" value="NAD(P)-binding Rossmann-fold domains"/>
    <property type="match status" value="1"/>
</dbReference>
<sequence>MEGHIVITGATGVIGSEVARRLVKSGRKVVLFARSPQSAAAKVPGAAGYVRWDSDMTSGEWTASINGAYAVIHLAGRPLLETRWTEEHKVACYDSRINSTRALVAAMASAAVKPKVFVSSSAIGYYGSFERCEETAPLTEVAVPGKDFLAKICYDWEKEAMPAEKLGVRVVRLRTGIVLSTKGGLLQKMMTPFSYFIGGPVGSGDQCLSWIHLDDEVSIILEALDNPAWSGPVNAVAPEPVSMKAFADTLGSVMHRPSLFPVPKLAVQILMGEGAEYAVKGQKVIPRFLEEHNFHFAWPLLHEALDDLVSREI</sequence>
<protein>
    <submittedName>
        <fullName evidence="4">TIGR01777 family protein</fullName>
    </submittedName>
</protein>
<evidence type="ECO:0000256" key="1">
    <source>
        <dbReference type="ARBA" id="ARBA00009353"/>
    </source>
</evidence>
<feature type="domain" description="DUF1731" evidence="3">
    <location>
        <begin position="262"/>
        <end position="308"/>
    </location>
</feature>
<dbReference type="NCBIfam" id="TIGR01777">
    <property type="entry name" value="yfcH"/>
    <property type="match status" value="1"/>
</dbReference>
<dbReference type="AlphaFoldDB" id="A0A5C4S8I5"/>
<evidence type="ECO:0000313" key="5">
    <source>
        <dbReference type="Proteomes" id="UP000308271"/>
    </source>
</evidence>
<evidence type="ECO:0000259" key="3">
    <source>
        <dbReference type="Pfam" id="PF08338"/>
    </source>
</evidence>
<dbReference type="Gene3D" id="3.40.50.720">
    <property type="entry name" value="NAD(P)-binding Rossmann-like Domain"/>
    <property type="match status" value="1"/>
</dbReference>